<keyword evidence="2" id="KW-1185">Reference proteome</keyword>
<dbReference type="EMBL" id="CM042882">
    <property type="protein sequence ID" value="KAI4381619.1"/>
    <property type="molecule type" value="Genomic_DNA"/>
</dbReference>
<accession>A0ACB9RVM3</accession>
<dbReference type="Proteomes" id="UP001057402">
    <property type="component" value="Chromosome 3"/>
</dbReference>
<proteinExistence type="predicted"/>
<protein>
    <submittedName>
        <fullName evidence="1">Uncharacterized protein</fullName>
    </submittedName>
</protein>
<reference evidence="2" key="1">
    <citation type="journal article" date="2023" name="Front. Plant Sci.">
        <title>Chromosomal-level genome assembly of Melastoma candidum provides insights into trichome evolution.</title>
        <authorList>
            <person name="Zhong Y."/>
            <person name="Wu W."/>
            <person name="Sun C."/>
            <person name="Zou P."/>
            <person name="Liu Y."/>
            <person name="Dai S."/>
            <person name="Zhou R."/>
        </authorList>
    </citation>
    <scope>NUCLEOTIDE SEQUENCE [LARGE SCALE GENOMIC DNA]</scope>
</reference>
<evidence type="ECO:0000313" key="1">
    <source>
        <dbReference type="EMBL" id="KAI4381619.1"/>
    </source>
</evidence>
<sequence length="280" mass="32141">MALVLVRISLRYYYLVVSTNLEPKLLVLMAASNDDDTDCSSCNAKRAESSNTSQAPFPYVKPAFASFPGYSFIFSSIMRINLVLLLPRLLPRRAGAHQFLTLIIKLEAPHINLWDDPSRCGAACGPWRVHFHVDKFVLLYLLEEDLRHHILIRIRGFLGDQNRVSLICWFRDCLFVSGIRDRWIQVDGYRDKLARHPGVGTARRVNPLPGIEVVHVEHTFWIIVFPDELLMEDLLVKLTLTQLNKAAIRRQKLPVFYVHSPVPRICALSLFSFISGEERF</sequence>
<name>A0ACB9RVM3_9MYRT</name>
<gene>
    <name evidence="1" type="ORF">MLD38_007678</name>
</gene>
<comment type="caution">
    <text evidence="1">The sequence shown here is derived from an EMBL/GenBank/DDBJ whole genome shotgun (WGS) entry which is preliminary data.</text>
</comment>
<organism evidence="1 2">
    <name type="scientific">Melastoma candidum</name>
    <dbReference type="NCBI Taxonomy" id="119954"/>
    <lineage>
        <taxon>Eukaryota</taxon>
        <taxon>Viridiplantae</taxon>
        <taxon>Streptophyta</taxon>
        <taxon>Embryophyta</taxon>
        <taxon>Tracheophyta</taxon>
        <taxon>Spermatophyta</taxon>
        <taxon>Magnoliopsida</taxon>
        <taxon>eudicotyledons</taxon>
        <taxon>Gunneridae</taxon>
        <taxon>Pentapetalae</taxon>
        <taxon>rosids</taxon>
        <taxon>malvids</taxon>
        <taxon>Myrtales</taxon>
        <taxon>Melastomataceae</taxon>
        <taxon>Melastomatoideae</taxon>
        <taxon>Melastomateae</taxon>
        <taxon>Melastoma</taxon>
    </lineage>
</organism>
<evidence type="ECO:0000313" key="2">
    <source>
        <dbReference type="Proteomes" id="UP001057402"/>
    </source>
</evidence>